<dbReference type="GO" id="GO:0036297">
    <property type="term" value="P:interstrand cross-link repair"/>
    <property type="evidence" value="ECO:0007669"/>
    <property type="project" value="InterPro"/>
</dbReference>
<feature type="domain" description="FANCL UBC-like" evidence="2">
    <location>
        <begin position="106"/>
        <end position="187"/>
    </location>
</feature>
<dbReference type="OMA" id="NRPFHAK"/>
<proteinExistence type="predicted"/>
<evidence type="ECO:0008006" key="6">
    <source>
        <dbReference type="Google" id="ProtNLM"/>
    </source>
</evidence>
<dbReference type="SUPFAM" id="SSF57850">
    <property type="entry name" value="RING/U-box"/>
    <property type="match status" value="1"/>
</dbReference>
<dbReference type="Gramene" id="ERN10456">
    <property type="protein sequence ID" value="ERN10456"/>
    <property type="gene ID" value="AMTR_s00026p00236160"/>
</dbReference>
<dbReference type="InterPro" id="IPR043003">
    <property type="entry name" value="FANCL_d3_sf"/>
</dbReference>
<keyword evidence="5" id="KW-1185">Reference proteome</keyword>
<dbReference type="PANTHER" id="PTHR13206:SF0">
    <property type="entry name" value="E3 UBIQUITIN-PROTEIN LIGASE FANCL"/>
    <property type="match status" value="1"/>
</dbReference>
<dbReference type="CDD" id="cd16490">
    <property type="entry name" value="RING-CH-C4HC3_FANCL"/>
    <property type="match status" value="1"/>
</dbReference>
<dbReference type="Pfam" id="PF18891">
    <property type="entry name" value="FANCL_d3"/>
    <property type="match status" value="1"/>
</dbReference>
<dbReference type="InterPro" id="IPR013083">
    <property type="entry name" value="Znf_RING/FYVE/PHD"/>
</dbReference>
<accession>W1PRW7</accession>
<dbReference type="CDD" id="cd23832">
    <property type="entry name" value="DRWD-C_FANCL"/>
    <property type="match status" value="1"/>
</dbReference>
<dbReference type="PANTHER" id="PTHR13206">
    <property type="entry name" value="UBIQUITIN LIGASE PROTEIN PHF9 FANCONI ANEMIA GROUP L PROTEIN"/>
    <property type="match status" value="1"/>
</dbReference>
<dbReference type="InterPro" id="IPR044037">
    <property type="entry name" value="FANCL_d3"/>
</dbReference>
<dbReference type="InterPro" id="IPR026850">
    <property type="entry name" value="FANCL_C"/>
</dbReference>
<dbReference type="Gene3D" id="3.10.110.10">
    <property type="entry name" value="Ubiquitin Conjugating Enzyme"/>
    <property type="match status" value="1"/>
</dbReference>
<dbReference type="Proteomes" id="UP000017836">
    <property type="component" value="Unassembled WGS sequence"/>
</dbReference>
<dbReference type="InterPro" id="IPR016135">
    <property type="entry name" value="UBQ-conjugating_enzyme/RWD"/>
</dbReference>
<dbReference type="GO" id="GO:0005634">
    <property type="term" value="C:nucleus"/>
    <property type="evidence" value="ECO:0000318"/>
    <property type="project" value="GO_Central"/>
</dbReference>
<feature type="domain" description="FANCL C-terminal" evidence="1">
    <location>
        <begin position="297"/>
        <end position="372"/>
    </location>
</feature>
<sequence length="375" mass="42800">MERVSGGPSTTSLNARFVIHGKEMHINLQNVPPHSEAVKTSLCNLKLDSDAETHILLRGFEPLIQKKLIQSTNISGFLSDLKMMLEYIVKVKCKETSRSSSFHRFIFSEIEEVGWEHLLSMGENLTSLCFRLFDTMNHEHIVEITLPPEYPECAPSVLVDVPYVCELRWSKQSSLKEALHQLREHLKIFQDLWSTIDEIDKELWVIQSGRSKRCSSSVQLALGNDCFMLLFIDVGNPTSLPECRFLGPDSIVNRLKLMWERNTRKWRSDVSYRENLENILEIKVPGPPRDVTHEAAVDCGICYAHFLPEDGELGAKRGSVPDYTCDNLSCSRTFHSICLIDWLRSITTTRQSFDVLFGNCPYCSGPVAIKWSMLE</sequence>
<dbReference type="GO" id="GO:0006281">
    <property type="term" value="P:DNA repair"/>
    <property type="evidence" value="ECO:0000318"/>
    <property type="project" value="GO_Central"/>
</dbReference>
<dbReference type="GO" id="GO:0006513">
    <property type="term" value="P:protein monoubiquitination"/>
    <property type="evidence" value="ECO:0000318"/>
    <property type="project" value="GO_Central"/>
</dbReference>
<dbReference type="InterPro" id="IPR043898">
    <property type="entry name" value="FANCL_d2"/>
</dbReference>
<dbReference type="Gene3D" id="3.10.110.20">
    <property type="entry name" value="RWD domain-like"/>
    <property type="match status" value="1"/>
</dbReference>
<dbReference type="AlphaFoldDB" id="W1PRW7"/>
<dbReference type="Pfam" id="PF11793">
    <property type="entry name" value="FANCL_C"/>
    <property type="match status" value="1"/>
</dbReference>
<dbReference type="GO" id="GO:0010705">
    <property type="term" value="P:meiotic DNA double-strand break processing involved in reciprocal meiotic recombination"/>
    <property type="evidence" value="ECO:0007669"/>
    <property type="project" value="EnsemblPlants"/>
</dbReference>
<dbReference type="STRING" id="13333.W1PRW7"/>
<evidence type="ECO:0000259" key="2">
    <source>
        <dbReference type="Pfam" id="PF18890"/>
    </source>
</evidence>
<dbReference type="EMBL" id="KI392852">
    <property type="protein sequence ID" value="ERN10456.1"/>
    <property type="molecule type" value="Genomic_DNA"/>
</dbReference>
<dbReference type="HOGENOM" id="CLU_045054_0_0_1"/>
<name>W1PRW7_AMBTC</name>
<organism evidence="4 5">
    <name type="scientific">Amborella trichopoda</name>
    <dbReference type="NCBI Taxonomy" id="13333"/>
    <lineage>
        <taxon>Eukaryota</taxon>
        <taxon>Viridiplantae</taxon>
        <taxon>Streptophyta</taxon>
        <taxon>Embryophyta</taxon>
        <taxon>Tracheophyta</taxon>
        <taxon>Spermatophyta</taxon>
        <taxon>Magnoliopsida</taxon>
        <taxon>Amborellales</taxon>
        <taxon>Amborellaceae</taxon>
        <taxon>Amborella</taxon>
    </lineage>
</organism>
<evidence type="ECO:0000259" key="1">
    <source>
        <dbReference type="Pfam" id="PF11793"/>
    </source>
</evidence>
<evidence type="ECO:0000259" key="3">
    <source>
        <dbReference type="Pfam" id="PF18891"/>
    </source>
</evidence>
<evidence type="ECO:0000313" key="4">
    <source>
        <dbReference type="EMBL" id="ERN10456.1"/>
    </source>
</evidence>
<reference evidence="5" key="1">
    <citation type="journal article" date="2013" name="Science">
        <title>The Amborella genome and the evolution of flowering plants.</title>
        <authorList>
            <consortium name="Amborella Genome Project"/>
        </authorList>
    </citation>
    <scope>NUCLEOTIDE SEQUENCE [LARGE SCALE GENOMIC DNA]</scope>
</reference>
<dbReference type="GO" id="GO:0061630">
    <property type="term" value="F:ubiquitin protein ligase activity"/>
    <property type="evidence" value="ECO:0000318"/>
    <property type="project" value="GO_Central"/>
</dbReference>
<dbReference type="SMART" id="SM01197">
    <property type="entry name" value="FANCL_C"/>
    <property type="match status" value="1"/>
</dbReference>
<dbReference type="Pfam" id="PF18890">
    <property type="entry name" value="FANCL_d2"/>
    <property type="match status" value="1"/>
</dbReference>
<feature type="domain" description="FANCL UBC-like" evidence="3">
    <location>
        <begin position="192"/>
        <end position="286"/>
    </location>
</feature>
<dbReference type="Gene3D" id="3.30.40.10">
    <property type="entry name" value="Zinc/RING finger domain, C3HC4 (zinc finger)"/>
    <property type="match status" value="1"/>
</dbReference>
<dbReference type="eggNOG" id="KOG3268">
    <property type="taxonomic scope" value="Eukaryota"/>
</dbReference>
<dbReference type="GO" id="GO:0043240">
    <property type="term" value="C:Fanconi anaemia nuclear complex"/>
    <property type="evidence" value="ECO:0007669"/>
    <property type="project" value="InterPro"/>
</dbReference>
<gene>
    <name evidence="4" type="ORF">AMTR_s00026p00236160</name>
</gene>
<dbReference type="CDD" id="cd23831">
    <property type="entry name" value="DRWD-N_FANCL"/>
    <property type="match status" value="1"/>
</dbReference>
<protein>
    <recommendedName>
        <fullName evidence="6">RING-type domain-containing protein</fullName>
    </recommendedName>
</protein>
<evidence type="ECO:0000313" key="5">
    <source>
        <dbReference type="Proteomes" id="UP000017836"/>
    </source>
</evidence>
<dbReference type="InterPro" id="IPR026848">
    <property type="entry name" value="Fancl"/>
</dbReference>